<evidence type="ECO:0000259" key="2">
    <source>
        <dbReference type="Pfam" id="PF00534"/>
    </source>
</evidence>
<organism evidence="3 4">
    <name type="scientific">Leptospira stimsonii</name>
    <dbReference type="NCBI Taxonomy" id="2202203"/>
    <lineage>
        <taxon>Bacteria</taxon>
        <taxon>Pseudomonadati</taxon>
        <taxon>Spirochaetota</taxon>
        <taxon>Spirochaetia</taxon>
        <taxon>Leptospirales</taxon>
        <taxon>Leptospiraceae</taxon>
        <taxon>Leptospira</taxon>
    </lineage>
</organism>
<protein>
    <submittedName>
        <fullName evidence="3">Glycosyltransferase family 1 protein</fullName>
    </submittedName>
</protein>
<reference evidence="4" key="1">
    <citation type="journal article" date="2019" name="PLoS Negl. Trop. Dis.">
        <title>Revisiting the worldwide diversity of Leptospira species in the environment.</title>
        <authorList>
            <person name="Vincent A.T."/>
            <person name="Schiettekatte O."/>
            <person name="Bourhy P."/>
            <person name="Veyrier F.J."/>
            <person name="Picardeau M."/>
        </authorList>
    </citation>
    <scope>NUCLEOTIDE SEQUENCE [LARGE SCALE GENOMIC DNA]</scope>
    <source>
        <strain evidence="4">201702407</strain>
    </source>
</reference>
<comment type="caution">
    <text evidence="3">The sequence shown here is derived from an EMBL/GenBank/DDBJ whole genome shotgun (WGS) entry which is preliminary data.</text>
</comment>
<keyword evidence="1" id="KW-0808">Transferase</keyword>
<dbReference type="Proteomes" id="UP000297422">
    <property type="component" value="Unassembled WGS sequence"/>
</dbReference>
<dbReference type="EMBL" id="RQGT01000122">
    <property type="protein sequence ID" value="TGM09971.1"/>
    <property type="molecule type" value="Genomic_DNA"/>
</dbReference>
<dbReference type="RefSeq" id="WP_135686376.1">
    <property type="nucleotide sequence ID" value="NZ_RQEQ01000059.1"/>
</dbReference>
<dbReference type="Gene3D" id="3.40.50.2000">
    <property type="entry name" value="Glycogen Phosphorylase B"/>
    <property type="match status" value="1"/>
</dbReference>
<evidence type="ECO:0000256" key="1">
    <source>
        <dbReference type="ARBA" id="ARBA00022679"/>
    </source>
</evidence>
<name>A0ABY2MVX3_9LEPT</name>
<keyword evidence="4" id="KW-1185">Reference proteome</keyword>
<evidence type="ECO:0000313" key="4">
    <source>
        <dbReference type="Proteomes" id="UP000297422"/>
    </source>
</evidence>
<dbReference type="PANTHER" id="PTHR46401:SF2">
    <property type="entry name" value="GLYCOSYLTRANSFERASE WBBK-RELATED"/>
    <property type="match status" value="1"/>
</dbReference>
<accession>A0ABY2MVX3</accession>
<dbReference type="Pfam" id="PF00534">
    <property type="entry name" value="Glycos_transf_1"/>
    <property type="match status" value="1"/>
</dbReference>
<feature type="domain" description="Glycosyl transferase family 1" evidence="2">
    <location>
        <begin position="191"/>
        <end position="354"/>
    </location>
</feature>
<sequence length="385" mass="44310">MILGIDASNIRGGGGVTHLVELLKAADPEKQGFQKVLVWSGTKTIDQIEDKPWLEKIREPLLDRSLLFRVFWGKVILNQRLKQSKVDILFIPGGTYTGHFQPFVTMSQNLLPFDWKEIRRYGVSLYALRFLILFLMQSFTFRRSAGIIFLTTFAREVVFRKVKLSYESTKVVNHGINKKFFHKPKEQKKLQSYSFQNPFRILYVSFVGEYKHQWNVVHAVANLRRKGIPLRLDLIGSPDEKNAVARLKDAMALEDSGGEYIHYYDYIPYSEIEKKYLLADLFVFASSCETFGQIVTEAMAAGLPVACSNFSAMPEILRDAGRYFNPLEVNSIEQTLLEMIESKQIREESAKRGYALALEFSWKKAAQETFEFLQQIGSSYYKNSP</sequence>
<dbReference type="SUPFAM" id="SSF53756">
    <property type="entry name" value="UDP-Glycosyltransferase/glycogen phosphorylase"/>
    <property type="match status" value="1"/>
</dbReference>
<dbReference type="InterPro" id="IPR001296">
    <property type="entry name" value="Glyco_trans_1"/>
</dbReference>
<dbReference type="PANTHER" id="PTHR46401">
    <property type="entry name" value="GLYCOSYLTRANSFERASE WBBK-RELATED"/>
    <property type="match status" value="1"/>
</dbReference>
<gene>
    <name evidence="3" type="ORF">EHQ90_19915</name>
</gene>
<dbReference type="CDD" id="cd03809">
    <property type="entry name" value="GT4_MtfB-like"/>
    <property type="match status" value="1"/>
</dbReference>
<proteinExistence type="predicted"/>
<evidence type="ECO:0000313" key="3">
    <source>
        <dbReference type="EMBL" id="TGM09971.1"/>
    </source>
</evidence>